<protein>
    <recommendedName>
        <fullName evidence="3">adenosine deaminase</fullName>
        <ecNumber evidence="3">3.5.4.4</ecNumber>
    </recommendedName>
</protein>
<dbReference type="SUPFAM" id="SSF51556">
    <property type="entry name" value="Metallo-dependent hydrolases"/>
    <property type="match status" value="1"/>
</dbReference>
<dbReference type="AlphaFoldDB" id="G5HEL5"/>
<dbReference type="GO" id="GO:0006154">
    <property type="term" value="P:adenosine catabolic process"/>
    <property type="evidence" value="ECO:0007669"/>
    <property type="project" value="TreeGrafter"/>
</dbReference>
<evidence type="ECO:0000256" key="1">
    <source>
        <dbReference type="ARBA" id="ARBA00001947"/>
    </source>
</evidence>
<dbReference type="InterPro" id="IPR006330">
    <property type="entry name" value="Ado/ade_deaminase"/>
</dbReference>
<evidence type="ECO:0000256" key="4">
    <source>
        <dbReference type="ARBA" id="ARBA00022723"/>
    </source>
</evidence>
<keyword evidence="4" id="KW-0479">Metal-binding</keyword>
<dbReference type="EMBL" id="ADLJ01000007">
    <property type="protein sequence ID" value="EHF00263.1"/>
    <property type="molecule type" value="Genomic_DNA"/>
</dbReference>
<dbReference type="GO" id="GO:0046103">
    <property type="term" value="P:inosine biosynthetic process"/>
    <property type="evidence" value="ECO:0007669"/>
    <property type="project" value="TreeGrafter"/>
</dbReference>
<dbReference type="Gene3D" id="3.20.20.140">
    <property type="entry name" value="Metal-dependent hydrolases"/>
    <property type="match status" value="2"/>
</dbReference>
<gene>
    <name evidence="8" type="ORF">HMPREF9469_01177</name>
</gene>
<reference evidence="8 9" key="1">
    <citation type="submission" date="2011-08" db="EMBL/GenBank/DDBJ databases">
        <title>The Genome Sequence of Clostridium citroniae WAL-17108.</title>
        <authorList>
            <consortium name="The Broad Institute Genome Sequencing Platform"/>
            <person name="Earl A."/>
            <person name="Ward D."/>
            <person name="Feldgarden M."/>
            <person name="Gevers D."/>
            <person name="Finegold S.M."/>
            <person name="Summanen P.H."/>
            <person name="Molitoris D.R."/>
            <person name="Vaisanen M.L."/>
            <person name="Daigneault M."/>
            <person name="Allen-Vercoe E."/>
            <person name="Young S.K."/>
            <person name="Zeng Q."/>
            <person name="Gargeya S."/>
            <person name="Fitzgerald M."/>
            <person name="Haas B."/>
            <person name="Abouelleil A."/>
            <person name="Alvarado L."/>
            <person name="Arachchi H.M."/>
            <person name="Berlin A."/>
            <person name="Brown A."/>
            <person name="Chapman S.B."/>
            <person name="Chen Z."/>
            <person name="Dunbar C."/>
            <person name="Freedman E."/>
            <person name="Gearin G."/>
            <person name="Gellesch M."/>
            <person name="Goldberg J."/>
            <person name="Griggs A."/>
            <person name="Gujja S."/>
            <person name="Heiman D."/>
            <person name="Howarth C."/>
            <person name="Larson L."/>
            <person name="Lui A."/>
            <person name="MacDonald P.J.P."/>
            <person name="Montmayeur A."/>
            <person name="Murphy C."/>
            <person name="Neiman D."/>
            <person name="Pearson M."/>
            <person name="Priest M."/>
            <person name="Roberts A."/>
            <person name="Saif S."/>
            <person name="Shea T."/>
            <person name="Shenoy N."/>
            <person name="Sisk P."/>
            <person name="Stolte C."/>
            <person name="Sykes S."/>
            <person name="Wortman J."/>
            <person name="Nusbaum C."/>
            <person name="Birren B."/>
        </authorList>
    </citation>
    <scope>NUCLEOTIDE SEQUENCE [LARGE SCALE GENOMIC DNA]</scope>
    <source>
        <strain evidence="8 9">WAL-17108</strain>
    </source>
</reference>
<dbReference type="PANTHER" id="PTHR11409:SF43">
    <property type="entry name" value="ADENOSINE DEAMINASE"/>
    <property type="match status" value="1"/>
</dbReference>
<dbReference type="PANTHER" id="PTHR11409">
    <property type="entry name" value="ADENOSINE DEAMINASE"/>
    <property type="match status" value="1"/>
</dbReference>
<evidence type="ECO:0000256" key="5">
    <source>
        <dbReference type="ARBA" id="ARBA00022801"/>
    </source>
</evidence>
<evidence type="ECO:0000256" key="6">
    <source>
        <dbReference type="ARBA" id="ARBA00022833"/>
    </source>
</evidence>
<dbReference type="HOGENOM" id="CLU_015764_0_0_9"/>
<dbReference type="RefSeq" id="WP_007860092.1">
    <property type="nucleotide sequence ID" value="NZ_JH376420.1"/>
</dbReference>
<dbReference type="InterPro" id="IPR001365">
    <property type="entry name" value="A_deaminase_dom"/>
</dbReference>
<dbReference type="EC" id="3.5.4.4" evidence="3"/>
<proteinExistence type="inferred from homology"/>
<name>G5HEL5_9FIRM</name>
<evidence type="ECO:0000313" key="8">
    <source>
        <dbReference type="EMBL" id="EHF00263.1"/>
    </source>
</evidence>
<dbReference type="InterPro" id="IPR032466">
    <property type="entry name" value="Metal_Hydrolase"/>
</dbReference>
<dbReference type="Pfam" id="PF00962">
    <property type="entry name" value="A_deaminase"/>
    <property type="match status" value="1"/>
</dbReference>
<keyword evidence="6" id="KW-0862">Zinc</keyword>
<accession>G5HEL5</accession>
<dbReference type="GO" id="GO:0043103">
    <property type="term" value="P:hypoxanthine salvage"/>
    <property type="evidence" value="ECO:0007669"/>
    <property type="project" value="TreeGrafter"/>
</dbReference>
<comment type="cofactor">
    <cofactor evidence="1">
        <name>Zn(2+)</name>
        <dbReference type="ChEBI" id="CHEBI:29105"/>
    </cofactor>
</comment>
<dbReference type="Proteomes" id="UP000003763">
    <property type="component" value="Unassembled WGS sequence"/>
</dbReference>
<organism evidence="8 9">
    <name type="scientific">[Clostridium] citroniae WAL-17108</name>
    <dbReference type="NCBI Taxonomy" id="742733"/>
    <lineage>
        <taxon>Bacteria</taxon>
        <taxon>Bacillati</taxon>
        <taxon>Bacillota</taxon>
        <taxon>Clostridia</taxon>
        <taxon>Lachnospirales</taxon>
        <taxon>Lachnospiraceae</taxon>
        <taxon>Enterocloster</taxon>
    </lineage>
</organism>
<dbReference type="GO" id="GO:0005829">
    <property type="term" value="C:cytosol"/>
    <property type="evidence" value="ECO:0007669"/>
    <property type="project" value="TreeGrafter"/>
</dbReference>
<dbReference type="GO" id="GO:0046872">
    <property type="term" value="F:metal ion binding"/>
    <property type="evidence" value="ECO:0007669"/>
    <property type="project" value="UniProtKB-KW"/>
</dbReference>
<evidence type="ECO:0000259" key="7">
    <source>
        <dbReference type="Pfam" id="PF00962"/>
    </source>
</evidence>
<evidence type="ECO:0000256" key="3">
    <source>
        <dbReference type="ARBA" id="ARBA00012784"/>
    </source>
</evidence>
<evidence type="ECO:0000256" key="2">
    <source>
        <dbReference type="ARBA" id="ARBA00006676"/>
    </source>
</evidence>
<dbReference type="eggNOG" id="COG1816">
    <property type="taxonomic scope" value="Bacteria"/>
</dbReference>
<comment type="similarity">
    <text evidence="2">Belongs to the metallo-dependent hydrolases superfamily. Adenosine and AMP deaminases family.</text>
</comment>
<evidence type="ECO:0000313" key="9">
    <source>
        <dbReference type="Proteomes" id="UP000003763"/>
    </source>
</evidence>
<dbReference type="GO" id="GO:0004000">
    <property type="term" value="F:adenosine deaminase activity"/>
    <property type="evidence" value="ECO:0007669"/>
    <property type="project" value="UniProtKB-ARBA"/>
</dbReference>
<sequence length="874" mass="103300">MDIEKAVLEILLRKIRYERVSIHFSDTLSDYRDVSKRCFLQAARNLADSTEDENEQLYNWAREALERQEGIYGCILEVAQKILKIKGGYICYDIRNWSEDSQFLHWKEISSSLGQDIFMAAILANNNPGKEEISTYLCMPFPKIDFEDFDKLLGKDGHVGLAENHFHLKGSFPVFMLNWTCLMNHIGDGNDFFHRFKEYREVEILIEHEDMNRNDIFYSSICAAAYRLHLYEIYSGVPQELQMPFLYDRDIDEVDLRVLQDRIEYYRGQLEEKWDYAKGQREKGLDYALAELWDVCYDKSEVSIVGERYFLYRCFNAIFEKDTRFRYEEKNLFYKYLLIFFRIRSEMVQTNPMRGFKNFQIYQDRKEDIIDYYPEYQKHVIRLVGCSLRRWQNISTLEMRLSPKTTADETISRIKEFDRDIGKSGSEELGNDYFYVLHFPKEKETGIVELKPRNYILREKMAKQIEEQKRLIDLEMNDLKYWGRIPRVRGYDTCSGEIGCRPEVFAQFYRAIQAYAKRNQANWVHWTYHVGEDFLDLTDGLRAIDETIHFCELPQNSRLGHGMALGINAKKYYKMKNYKILLSRQDLMDNIAWVLGFSSEHGIVIPADLSGYLKKYFSKLLKNVYVDNVKEYKKEESDSGVDQEQAIAQVAATIVSIDLSEEKEEWQLYYDAWKLRGDRPELYLEYEQPEMSDIYDGALRGGIEEARKNKTCRAYYKSYHFSNSVREKGAILEILDIRDDYIELVQKLQEELMGILTVKQIGIECNPTSNFKIGPFNRFEQHPMLRMYGKNLYKYSNRMNISINTDDMGIFQTSLEMEYVTMYVALLKSKDENGKARYTKEAVLKWLDDVKAFGHIQAFTVDKRNLPYAPSIES</sequence>
<comment type="caution">
    <text evidence="8">The sequence shown here is derived from an EMBL/GenBank/DDBJ whole genome shotgun (WGS) entry which is preliminary data.</text>
</comment>
<keyword evidence="5" id="KW-0378">Hydrolase</keyword>
<dbReference type="PATRIC" id="fig|742733.3.peg.1210"/>
<feature type="domain" description="Adenosine deaminase" evidence="7">
    <location>
        <begin position="750"/>
        <end position="829"/>
    </location>
</feature>